<gene>
    <name evidence="1" type="ORF">PIB30_076610</name>
</gene>
<sequence>MDQRRGYGAIFIELSTLKEHDCCGGVVIELSEIDEHGGCGTSRLDLCGGGSSFSFMSFIEPYHSNISEDEITKEGMCFESTYA</sequence>
<name>A0ABU6RR50_9FABA</name>
<evidence type="ECO:0000313" key="1">
    <source>
        <dbReference type="EMBL" id="MED6126258.1"/>
    </source>
</evidence>
<comment type="caution">
    <text evidence="1">The sequence shown here is derived from an EMBL/GenBank/DDBJ whole genome shotgun (WGS) entry which is preliminary data.</text>
</comment>
<organism evidence="1 2">
    <name type="scientific">Stylosanthes scabra</name>
    <dbReference type="NCBI Taxonomy" id="79078"/>
    <lineage>
        <taxon>Eukaryota</taxon>
        <taxon>Viridiplantae</taxon>
        <taxon>Streptophyta</taxon>
        <taxon>Embryophyta</taxon>
        <taxon>Tracheophyta</taxon>
        <taxon>Spermatophyta</taxon>
        <taxon>Magnoliopsida</taxon>
        <taxon>eudicotyledons</taxon>
        <taxon>Gunneridae</taxon>
        <taxon>Pentapetalae</taxon>
        <taxon>rosids</taxon>
        <taxon>fabids</taxon>
        <taxon>Fabales</taxon>
        <taxon>Fabaceae</taxon>
        <taxon>Papilionoideae</taxon>
        <taxon>50 kb inversion clade</taxon>
        <taxon>dalbergioids sensu lato</taxon>
        <taxon>Dalbergieae</taxon>
        <taxon>Pterocarpus clade</taxon>
        <taxon>Stylosanthes</taxon>
    </lineage>
</organism>
<protein>
    <submittedName>
        <fullName evidence="1">Uncharacterized protein</fullName>
    </submittedName>
</protein>
<dbReference type="EMBL" id="JASCZI010031216">
    <property type="protein sequence ID" value="MED6126258.1"/>
    <property type="molecule type" value="Genomic_DNA"/>
</dbReference>
<keyword evidence="2" id="KW-1185">Reference proteome</keyword>
<proteinExistence type="predicted"/>
<evidence type="ECO:0000313" key="2">
    <source>
        <dbReference type="Proteomes" id="UP001341840"/>
    </source>
</evidence>
<accession>A0ABU6RR50</accession>
<dbReference type="Proteomes" id="UP001341840">
    <property type="component" value="Unassembled WGS sequence"/>
</dbReference>
<reference evidence="1 2" key="1">
    <citation type="journal article" date="2023" name="Plants (Basel)">
        <title>Bridging the Gap: Combining Genomics and Transcriptomics Approaches to Understand Stylosanthes scabra, an Orphan Legume from the Brazilian Caatinga.</title>
        <authorList>
            <person name="Ferreira-Neto J.R.C."/>
            <person name="da Silva M.D."/>
            <person name="Binneck E."/>
            <person name="de Melo N.F."/>
            <person name="da Silva R.H."/>
            <person name="de Melo A.L.T.M."/>
            <person name="Pandolfi V."/>
            <person name="Bustamante F.O."/>
            <person name="Brasileiro-Vidal A.C."/>
            <person name="Benko-Iseppon A.M."/>
        </authorList>
    </citation>
    <scope>NUCLEOTIDE SEQUENCE [LARGE SCALE GENOMIC DNA]</scope>
    <source>
        <tissue evidence="1">Leaves</tissue>
    </source>
</reference>